<dbReference type="Proteomes" id="UP001354931">
    <property type="component" value="Unassembled WGS sequence"/>
</dbReference>
<dbReference type="PROSITE" id="PS50994">
    <property type="entry name" value="INTEGRASE"/>
    <property type="match status" value="1"/>
</dbReference>
<accession>A0ABU6F3Y5</accession>
<feature type="region of interest" description="Disordered" evidence="1">
    <location>
        <begin position="48"/>
        <end position="72"/>
    </location>
</feature>
<evidence type="ECO:0000259" key="2">
    <source>
        <dbReference type="PROSITE" id="PS50994"/>
    </source>
</evidence>
<dbReference type="SUPFAM" id="SSF53098">
    <property type="entry name" value="Ribonuclease H-like"/>
    <property type="match status" value="1"/>
</dbReference>
<reference evidence="3 4" key="1">
    <citation type="submission" date="2022-10" db="EMBL/GenBank/DDBJ databases">
        <authorList>
            <person name="Xie J."/>
            <person name="Shen N."/>
        </authorList>
    </citation>
    <scope>NUCLEOTIDE SEQUENCE [LARGE SCALE GENOMIC DNA]</scope>
    <source>
        <strain evidence="3 4">YIM65594</strain>
    </source>
</reference>
<protein>
    <submittedName>
        <fullName evidence="3">Transposase</fullName>
    </submittedName>
</protein>
<feature type="domain" description="Integrase catalytic" evidence="2">
    <location>
        <begin position="1"/>
        <end position="70"/>
    </location>
</feature>
<dbReference type="InterPro" id="IPR012337">
    <property type="entry name" value="RNaseH-like_sf"/>
</dbReference>
<feature type="compositionally biased region" description="Pro residues" evidence="1">
    <location>
        <begin position="63"/>
        <end position="72"/>
    </location>
</feature>
<evidence type="ECO:0000313" key="3">
    <source>
        <dbReference type="EMBL" id="MEB8338115.1"/>
    </source>
</evidence>
<organism evidence="3 4">
    <name type="scientific">Streptomyces endophyticus</name>
    <dbReference type="NCBI Taxonomy" id="714166"/>
    <lineage>
        <taxon>Bacteria</taxon>
        <taxon>Bacillati</taxon>
        <taxon>Actinomycetota</taxon>
        <taxon>Actinomycetes</taxon>
        <taxon>Kitasatosporales</taxon>
        <taxon>Streptomycetaceae</taxon>
        <taxon>Streptomyces</taxon>
    </lineage>
</organism>
<dbReference type="InterPro" id="IPR001584">
    <property type="entry name" value="Integrase_cat-core"/>
</dbReference>
<evidence type="ECO:0000313" key="4">
    <source>
        <dbReference type="Proteomes" id="UP001354931"/>
    </source>
</evidence>
<dbReference type="EMBL" id="JAOZYC010000088">
    <property type="protein sequence ID" value="MEB8338115.1"/>
    <property type="molecule type" value="Genomic_DNA"/>
</dbReference>
<name>A0ABU6F3Y5_9ACTN</name>
<keyword evidence="4" id="KW-1185">Reference proteome</keyword>
<dbReference type="InterPro" id="IPR036397">
    <property type="entry name" value="RNaseH_sf"/>
</dbReference>
<dbReference type="Gene3D" id="3.30.420.10">
    <property type="entry name" value="Ribonuclease H-like superfamily/Ribonuclease H"/>
    <property type="match status" value="1"/>
</dbReference>
<dbReference type="Pfam" id="PF13683">
    <property type="entry name" value="rve_3"/>
    <property type="match status" value="1"/>
</dbReference>
<proteinExistence type="predicted"/>
<gene>
    <name evidence="3" type="ORF">OKJ99_11460</name>
</gene>
<sequence>MLLSAPQAPRMNAHCERVIGTIRREALDHVLVINEAHARRVLAEFQKHYNSHRPHRSRDQRPPEAPQAPPVLPVGTPCKLLHTRILGGVISQYQYAA</sequence>
<evidence type="ECO:0000256" key="1">
    <source>
        <dbReference type="SAM" id="MobiDB-lite"/>
    </source>
</evidence>
<comment type="caution">
    <text evidence="3">The sequence shown here is derived from an EMBL/GenBank/DDBJ whole genome shotgun (WGS) entry which is preliminary data.</text>
</comment>